<accession>A0A9N8WYJ6</accession>
<keyword evidence="2" id="KW-0560">Oxidoreductase</keyword>
<sequence length="196" mass="21441">MDPFVYVAFKSKDGKQRFLGPAFVGASQAEFEKATAPGGSKRVSLEHTPGGGKMIIQHSVSSSVSHVVAVDLDTEKLRALKASYLDKLHLVKGDVSQESTNVEAVETAIRQGKRLTSLILNAATFKPLGPFPRLSLVHWKRAYDINFFSIVHMPCDSWTLYASTKATLNFLCGCIALEDSRIKCVVIAPRAVDTQM</sequence>
<dbReference type="AlphaFoldDB" id="A0A9N8WYJ6"/>
<dbReference type="Proteomes" id="UP000746612">
    <property type="component" value="Unassembled WGS sequence"/>
</dbReference>
<evidence type="ECO:0000256" key="1">
    <source>
        <dbReference type="ARBA" id="ARBA00006484"/>
    </source>
</evidence>
<dbReference type="Gene3D" id="3.40.50.720">
    <property type="entry name" value="NAD(P)-binding Rossmann-like Domain"/>
    <property type="match status" value="1"/>
</dbReference>
<dbReference type="GO" id="GO:0050664">
    <property type="term" value="F:oxidoreductase activity, acting on NAD(P)H, oxygen as acceptor"/>
    <property type="evidence" value="ECO:0007669"/>
    <property type="project" value="TreeGrafter"/>
</dbReference>
<comment type="similarity">
    <text evidence="1">Belongs to the short-chain dehydrogenases/reductases (SDR) family.</text>
</comment>
<comment type="caution">
    <text evidence="3">The sequence shown here is derived from an EMBL/GenBank/DDBJ whole genome shotgun (WGS) entry which is preliminary data.</text>
</comment>
<evidence type="ECO:0000313" key="4">
    <source>
        <dbReference type="Proteomes" id="UP000746612"/>
    </source>
</evidence>
<gene>
    <name evidence="3" type="ORF">MDCFG202_LOCUS593032</name>
</gene>
<dbReference type="PANTHER" id="PTHR43008">
    <property type="entry name" value="BENZIL REDUCTASE"/>
    <property type="match status" value="1"/>
</dbReference>
<proteinExistence type="inferred from homology"/>
<evidence type="ECO:0000256" key="2">
    <source>
        <dbReference type="ARBA" id="ARBA00023002"/>
    </source>
</evidence>
<organism evidence="3 4">
    <name type="scientific">Gibberella zeae</name>
    <name type="common">Wheat head blight fungus</name>
    <name type="synonym">Fusarium graminearum</name>
    <dbReference type="NCBI Taxonomy" id="5518"/>
    <lineage>
        <taxon>Eukaryota</taxon>
        <taxon>Fungi</taxon>
        <taxon>Dikarya</taxon>
        <taxon>Ascomycota</taxon>
        <taxon>Pezizomycotina</taxon>
        <taxon>Sordariomycetes</taxon>
        <taxon>Hypocreomycetidae</taxon>
        <taxon>Hypocreales</taxon>
        <taxon>Nectriaceae</taxon>
        <taxon>Fusarium</taxon>
    </lineage>
</organism>
<dbReference type="Pfam" id="PF00106">
    <property type="entry name" value="adh_short"/>
    <property type="match status" value="1"/>
</dbReference>
<dbReference type="PANTHER" id="PTHR43008:SF8">
    <property type="entry name" value="BENZIL REDUCTASE ((S)-BENZOIN FORMING) IRC24"/>
    <property type="match status" value="1"/>
</dbReference>
<protein>
    <submittedName>
        <fullName evidence="3">Uncharacterized protein</fullName>
    </submittedName>
</protein>
<reference evidence="3" key="1">
    <citation type="submission" date="2021-03" db="EMBL/GenBank/DDBJ databases">
        <authorList>
            <person name="Alouane T."/>
            <person name="Langin T."/>
            <person name="Bonhomme L."/>
        </authorList>
    </citation>
    <scope>NUCLEOTIDE SEQUENCE</scope>
    <source>
        <strain evidence="3">MDC_Fg202</strain>
    </source>
</reference>
<evidence type="ECO:0000313" key="3">
    <source>
        <dbReference type="EMBL" id="CAG2010222.1"/>
    </source>
</evidence>
<dbReference type="EMBL" id="CAJPIJ010000214">
    <property type="protein sequence ID" value="CAG2010222.1"/>
    <property type="molecule type" value="Genomic_DNA"/>
</dbReference>
<dbReference type="GO" id="GO:0016616">
    <property type="term" value="F:oxidoreductase activity, acting on the CH-OH group of donors, NAD or NADP as acceptor"/>
    <property type="evidence" value="ECO:0007669"/>
    <property type="project" value="UniProtKB-ARBA"/>
</dbReference>
<dbReference type="SUPFAM" id="SSF51735">
    <property type="entry name" value="NAD(P)-binding Rossmann-fold domains"/>
    <property type="match status" value="1"/>
</dbReference>
<dbReference type="InterPro" id="IPR002347">
    <property type="entry name" value="SDR_fam"/>
</dbReference>
<name>A0A9N8WYJ6_GIBZA</name>
<dbReference type="InterPro" id="IPR036291">
    <property type="entry name" value="NAD(P)-bd_dom_sf"/>
</dbReference>